<name>A0A448XQI3_9PLAT</name>
<dbReference type="AlphaFoldDB" id="A0A448XQI3"/>
<dbReference type="Proteomes" id="UP000784294">
    <property type="component" value="Unassembled WGS sequence"/>
</dbReference>
<reference evidence="1" key="1">
    <citation type="submission" date="2018-11" db="EMBL/GenBank/DDBJ databases">
        <authorList>
            <consortium name="Pathogen Informatics"/>
        </authorList>
    </citation>
    <scope>NUCLEOTIDE SEQUENCE</scope>
</reference>
<accession>A0A448XQI3</accession>
<gene>
    <name evidence="1" type="ORF">PXEA_LOCUS35798</name>
</gene>
<evidence type="ECO:0000313" key="2">
    <source>
        <dbReference type="Proteomes" id="UP000784294"/>
    </source>
</evidence>
<comment type="caution">
    <text evidence="1">The sequence shown here is derived from an EMBL/GenBank/DDBJ whole genome shotgun (WGS) entry which is preliminary data.</text>
</comment>
<evidence type="ECO:0000313" key="1">
    <source>
        <dbReference type="EMBL" id="VEL42358.1"/>
    </source>
</evidence>
<proteinExistence type="predicted"/>
<dbReference type="EMBL" id="CAAALY010274010">
    <property type="protein sequence ID" value="VEL42358.1"/>
    <property type="molecule type" value="Genomic_DNA"/>
</dbReference>
<protein>
    <submittedName>
        <fullName evidence="1">Uncharacterized protein</fullName>
    </submittedName>
</protein>
<organism evidence="1 2">
    <name type="scientific">Protopolystoma xenopodis</name>
    <dbReference type="NCBI Taxonomy" id="117903"/>
    <lineage>
        <taxon>Eukaryota</taxon>
        <taxon>Metazoa</taxon>
        <taxon>Spiralia</taxon>
        <taxon>Lophotrochozoa</taxon>
        <taxon>Platyhelminthes</taxon>
        <taxon>Monogenea</taxon>
        <taxon>Polyopisthocotylea</taxon>
        <taxon>Polystomatidea</taxon>
        <taxon>Polystomatidae</taxon>
        <taxon>Protopolystoma</taxon>
    </lineage>
</organism>
<keyword evidence="2" id="KW-1185">Reference proteome</keyword>
<sequence length="80" mass="8761">MSPKWAMCSAISDLSVSIFPHSGSSSLILVLIVLPVSPVHAVYAVKFGALHFVDLFTFVGQVGEVGCYRKDFSETNRMLR</sequence>